<evidence type="ECO:0000313" key="3">
    <source>
        <dbReference type="EMBL" id="OBG05852.1"/>
    </source>
</evidence>
<evidence type="ECO:0000256" key="2">
    <source>
        <dbReference type="SAM" id="Phobius"/>
    </source>
</evidence>
<protein>
    <recommendedName>
        <fullName evidence="5">Transmembrane protein</fullName>
    </recommendedName>
</protein>
<name>A0A1A2EPQ3_MYCSD</name>
<keyword evidence="2" id="KW-0472">Membrane</keyword>
<feature type="compositionally biased region" description="Low complexity" evidence="1">
    <location>
        <begin position="59"/>
        <end position="69"/>
    </location>
</feature>
<feature type="compositionally biased region" description="Low complexity" evidence="1">
    <location>
        <begin position="14"/>
        <end position="23"/>
    </location>
</feature>
<dbReference type="RefSeq" id="WP_064855310.1">
    <property type="nucleotide sequence ID" value="NZ_LZIM01000016.1"/>
</dbReference>
<evidence type="ECO:0008006" key="5">
    <source>
        <dbReference type="Google" id="ProtNLM"/>
    </source>
</evidence>
<organism evidence="3 4">
    <name type="scientific">Mycolicibacter sinensis (strain JDM601)</name>
    <name type="common">Mycobacterium sinense</name>
    <dbReference type="NCBI Taxonomy" id="875328"/>
    <lineage>
        <taxon>Bacteria</taxon>
        <taxon>Bacillati</taxon>
        <taxon>Actinomycetota</taxon>
        <taxon>Actinomycetes</taxon>
        <taxon>Mycobacteriales</taxon>
        <taxon>Mycobacteriaceae</taxon>
        <taxon>Mycolicibacter</taxon>
    </lineage>
</organism>
<keyword evidence="2" id="KW-0812">Transmembrane</keyword>
<feature type="compositionally biased region" description="Basic and acidic residues" evidence="1">
    <location>
        <begin position="1"/>
        <end position="10"/>
    </location>
</feature>
<dbReference type="InterPro" id="IPR021403">
    <property type="entry name" value="DUF3043"/>
</dbReference>
<feature type="transmembrane region" description="Helical" evidence="2">
    <location>
        <begin position="133"/>
        <end position="153"/>
    </location>
</feature>
<dbReference type="AlphaFoldDB" id="A0A1A2EPQ3"/>
<dbReference type="Pfam" id="PF11241">
    <property type="entry name" value="DUF3043"/>
    <property type="match status" value="1"/>
</dbReference>
<evidence type="ECO:0000313" key="4">
    <source>
        <dbReference type="Proteomes" id="UP000093985"/>
    </source>
</evidence>
<feature type="compositionally biased region" description="Basic and acidic residues" evidence="1">
    <location>
        <begin position="82"/>
        <end position="104"/>
    </location>
</feature>
<reference evidence="4" key="1">
    <citation type="submission" date="2016-06" db="EMBL/GenBank/DDBJ databases">
        <authorList>
            <person name="Sutton G."/>
            <person name="Brinkac L."/>
            <person name="Sanka R."/>
            <person name="Adams M."/>
            <person name="Lau E."/>
            <person name="Mehaffy C."/>
            <person name="Tameris M."/>
            <person name="Hatherill M."/>
            <person name="Hanekom W."/>
            <person name="Mahomed H."/>
            <person name="Mcshane H."/>
        </authorList>
    </citation>
    <scope>NUCLEOTIDE SEQUENCE [LARGE SCALE GENOMIC DNA]</scope>
    <source>
        <strain evidence="4">852014-51077_SCH5608930-a</strain>
    </source>
</reference>
<proteinExistence type="predicted"/>
<comment type="caution">
    <text evidence="3">The sequence shown here is derived from an EMBL/GenBank/DDBJ whole genome shotgun (WGS) entry which is preliminary data.</text>
</comment>
<dbReference type="Proteomes" id="UP000093985">
    <property type="component" value="Unassembled WGS sequence"/>
</dbReference>
<feature type="transmembrane region" description="Helical" evidence="2">
    <location>
        <begin position="159"/>
        <end position="179"/>
    </location>
</feature>
<dbReference type="OrthoDB" id="5194448at2"/>
<feature type="compositionally biased region" description="Basic residues" evidence="1">
    <location>
        <begin position="46"/>
        <end position="58"/>
    </location>
</feature>
<gene>
    <name evidence="3" type="ORF">A5771_09720</name>
</gene>
<feature type="region of interest" description="Disordered" evidence="1">
    <location>
        <begin position="1"/>
        <end position="104"/>
    </location>
</feature>
<keyword evidence="2" id="KW-1133">Transmembrane helix</keyword>
<sequence length="228" mass="25180">MKLPGRRKDGAGSAGAAELESGAVDLDSIDAGDSARSRGTAPKGRPTPKRNAATKRRGPVAPAPMTAAEARARRKSLAGPKLSKEERRAEKAQRRERMAQRRERMMAGDEAALLERDRGPVRRYVRDIVDARYNLLGLFMPVALGLMFIMMAVPQVQFYISPAMMLLMVAMAVDGVLLARKAGRLVDIKYPDNTEARWKLGIYAASRASTLRRMRAPRPQVRRGERLG</sequence>
<dbReference type="EMBL" id="LZIN01000055">
    <property type="protein sequence ID" value="OBG05852.1"/>
    <property type="molecule type" value="Genomic_DNA"/>
</dbReference>
<evidence type="ECO:0000256" key="1">
    <source>
        <dbReference type="SAM" id="MobiDB-lite"/>
    </source>
</evidence>
<accession>A0A1A2EPQ3</accession>